<comment type="pathway">
    <text evidence="1 8">Amino-acid biosynthesis; L-lysine biosynthesis via DAP pathway; DL-2,6-diaminopimelate from LL-2,6-diaminopimelate: step 1/1.</text>
</comment>
<dbReference type="Proteomes" id="UP001589610">
    <property type="component" value="Unassembled WGS sequence"/>
</dbReference>
<feature type="binding site" evidence="8">
    <location>
        <begin position="225"/>
        <end position="226"/>
    </location>
    <ligand>
        <name>substrate</name>
    </ligand>
</feature>
<dbReference type="NCBIfam" id="TIGR00652">
    <property type="entry name" value="DapF"/>
    <property type="match status" value="1"/>
</dbReference>
<dbReference type="Pfam" id="PF01678">
    <property type="entry name" value="DAP_epimerase"/>
    <property type="match status" value="2"/>
</dbReference>
<comment type="function">
    <text evidence="8">Catalyzes the stereoinversion of LL-2,6-diaminopimelate (L,L-DAP) to meso-diaminopimelate (meso-DAP), a precursor of L-lysine and an essential component of the bacterial peptidoglycan.</text>
</comment>
<keyword evidence="5 8" id="KW-0457">Lysine biosynthesis</keyword>
<evidence type="ECO:0000313" key="11">
    <source>
        <dbReference type="Proteomes" id="UP001589610"/>
    </source>
</evidence>
<keyword evidence="11" id="KW-1185">Reference proteome</keyword>
<evidence type="ECO:0000256" key="1">
    <source>
        <dbReference type="ARBA" id="ARBA00005196"/>
    </source>
</evidence>
<keyword evidence="4 8" id="KW-0028">Amino-acid biosynthesis</keyword>
<feature type="active site" evidence="9">
    <location>
        <position position="76"/>
    </location>
</feature>
<comment type="subcellular location">
    <subcellularLocation>
        <location evidence="8">Cytoplasm</location>
    </subcellularLocation>
</comment>
<comment type="subunit">
    <text evidence="8">Homodimer.</text>
</comment>
<reference evidence="10 11" key="1">
    <citation type="submission" date="2024-09" db="EMBL/GenBank/DDBJ databases">
        <authorList>
            <person name="Sun Q."/>
            <person name="Mori K."/>
        </authorList>
    </citation>
    <scope>NUCLEOTIDE SEQUENCE [LARGE SCALE GENOMIC DNA]</scope>
    <source>
        <strain evidence="10 11">JCM 3028</strain>
    </source>
</reference>
<keyword evidence="6 8" id="KW-0413">Isomerase</keyword>
<dbReference type="SUPFAM" id="SSF54506">
    <property type="entry name" value="Diaminopimelate epimerase-like"/>
    <property type="match status" value="2"/>
</dbReference>
<sequence>MNSIEILKTHGSKNDIFIIESPYDRFPEEVDLVQLVRGICDRNGPLGGDGIYFVDHVDGVPEATFFNPDGSRADLCGNGMRCLGRYVLERRGETSTSIMSGRHRFVVRTAPETAGGVRQVSVDLPLVSFAAPRPIVAGSALWVDRSIPVLDSHLTFTALAVPNSHLVAIVDHYDEQELVRVGGIVASDVDQFPIGANVSFVYPVGPDEIFVRTYERGVGLTPSCGSAVVASSAVYSRLAADTQQVSEITVRNAGGMAKVTLRSENGELMPTLEGNATFVYRADVAIDDILDAERESFVQGESFPAEIAAYADLENENRAWLKEKGIYV</sequence>
<dbReference type="RefSeq" id="WP_344748639.1">
    <property type="nucleotide sequence ID" value="NZ_BAAAWW010000164.1"/>
</dbReference>
<evidence type="ECO:0000256" key="2">
    <source>
        <dbReference type="ARBA" id="ARBA00010219"/>
    </source>
</evidence>
<evidence type="ECO:0000256" key="4">
    <source>
        <dbReference type="ARBA" id="ARBA00022605"/>
    </source>
</evidence>
<feature type="site" description="Could be important to modulate the pK values of the two catalytic cysteine residues" evidence="8">
    <location>
        <position position="215"/>
    </location>
</feature>
<feature type="site" description="Could be important to modulate the pK values of the two catalytic cysteine residues" evidence="8">
    <location>
        <position position="165"/>
    </location>
</feature>
<dbReference type="InterPro" id="IPR018510">
    <property type="entry name" value="DAP_epimerase_AS"/>
</dbReference>
<feature type="binding site" evidence="8">
    <location>
        <begin position="215"/>
        <end position="216"/>
    </location>
    <ligand>
        <name>substrate</name>
    </ligand>
</feature>
<dbReference type="PANTHER" id="PTHR31689:SF0">
    <property type="entry name" value="DIAMINOPIMELATE EPIMERASE"/>
    <property type="match status" value="1"/>
</dbReference>
<protein>
    <recommendedName>
        <fullName evidence="3 8">Diaminopimelate epimerase</fullName>
        <shortName evidence="8">DAP epimerase</shortName>
        <ecNumber evidence="3 8">5.1.1.7</ecNumber>
    </recommendedName>
    <alternativeName>
        <fullName evidence="8">PLP-independent amino acid racemase</fullName>
    </alternativeName>
</protein>
<dbReference type="HAMAP" id="MF_00197">
    <property type="entry name" value="DAP_epimerase"/>
    <property type="match status" value="1"/>
</dbReference>
<feature type="binding site" evidence="8">
    <location>
        <position position="67"/>
    </location>
    <ligand>
        <name>substrate</name>
    </ligand>
</feature>
<feature type="binding site" evidence="8">
    <location>
        <position position="14"/>
    </location>
    <ligand>
        <name>substrate</name>
    </ligand>
</feature>
<feature type="active site" description="Proton donor" evidence="8">
    <location>
        <position position="76"/>
    </location>
</feature>
<evidence type="ECO:0000256" key="9">
    <source>
        <dbReference type="PROSITE-ProRule" id="PRU10125"/>
    </source>
</evidence>
<organism evidence="10 11">
    <name type="scientific">Streptosporangium vulgare</name>
    <dbReference type="NCBI Taxonomy" id="46190"/>
    <lineage>
        <taxon>Bacteria</taxon>
        <taxon>Bacillati</taxon>
        <taxon>Actinomycetota</taxon>
        <taxon>Actinomycetes</taxon>
        <taxon>Streptosporangiales</taxon>
        <taxon>Streptosporangiaceae</taxon>
        <taxon>Streptosporangium</taxon>
    </lineage>
</organism>
<evidence type="ECO:0000256" key="8">
    <source>
        <dbReference type="HAMAP-Rule" id="MF_00197"/>
    </source>
</evidence>
<name>A0ABV5TA64_9ACTN</name>
<keyword evidence="8" id="KW-0963">Cytoplasm</keyword>
<comment type="similarity">
    <text evidence="2 8">Belongs to the diaminopimelate epimerase family.</text>
</comment>
<feature type="binding site" evidence="8">
    <location>
        <position position="197"/>
    </location>
    <ligand>
        <name>substrate</name>
    </ligand>
</feature>
<evidence type="ECO:0000256" key="3">
    <source>
        <dbReference type="ARBA" id="ARBA00013080"/>
    </source>
</evidence>
<comment type="caution">
    <text evidence="8">Lacks conserved residue(s) required for the propagation of feature annotation.</text>
</comment>
<evidence type="ECO:0000256" key="6">
    <source>
        <dbReference type="ARBA" id="ARBA00023235"/>
    </source>
</evidence>
<gene>
    <name evidence="8 10" type="primary">dapF</name>
    <name evidence="10" type="ORF">ACFFRH_10825</name>
</gene>
<evidence type="ECO:0000256" key="7">
    <source>
        <dbReference type="ARBA" id="ARBA00051712"/>
    </source>
</evidence>
<dbReference type="Gene3D" id="3.10.310.10">
    <property type="entry name" value="Diaminopimelate Epimerase, Chain A, domain 1"/>
    <property type="match status" value="2"/>
</dbReference>
<feature type="binding site" evidence="8">
    <location>
        <begin position="77"/>
        <end position="78"/>
    </location>
    <ligand>
        <name>substrate</name>
    </ligand>
</feature>
<accession>A0ABV5TA64</accession>
<comment type="catalytic activity">
    <reaction evidence="7 8">
        <text>(2S,6S)-2,6-diaminopimelate = meso-2,6-diaminopimelate</text>
        <dbReference type="Rhea" id="RHEA:15393"/>
        <dbReference type="ChEBI" id="CHEBI:57609"/>
        <dbReference type="ChEBI" id="CHEBI:57791"/>
        <dbReference type="EC" id="5.1.1.7"/>
    </reaction>
</comment>
<comment type="caution">
    <text evidence="10">The sequence shown here is derived from an EMBL/GenBank/DDBJ whole genome shotgun (WGS) entry which is preliminary data.</text>
</comment>
<evidence type="ECO:0000256" key="5">
    <source>
        <dbReference type="ARBA" id="ARBA00023154"/>
    </source>
</evidence>
<feature type="active site" description="Proton acceptor" evidence="8">
    <location>
        <position position="224"/>
    </location>
</feature>
<dbReference type="PROSITE" id="PS01326">
    <property type="entry name" value="DAP_EPIMERASE"/>
    <property type="match status" value="1"/>
</dbReference>
<proteinExistence type="inferred from homology"/>
<dbReference type="InterPro" id="IPR001653">
    <property type="entry name" value="DAP_epimerase_DapF"/>
</dbReference>
<dbReference type="EMBL" id="JBHMBS010000004">
    <property type="protein sequence ID" value="MFB9675982.1"/>
    <property type="molecule type" value="Genomic_DNA"/>
</dbReference>
<dbReference type="GO" id="GO:0008837">
    <property type="term" value="F:diaminopimelate epimerase activity"/>
    <property type="evidence" value="ECO:0007669"/>
    <property type="project" value="UniProtKB-EC"/>
</dbReference>
<dbReference type="EC" id="5.1.1.7" evidence="3 8"/>
<evidence type="ECO:0000313" key="10">
    <source>
        <dbReference type="EMBL" id="MFB9675982.1"/>
    </source>
</evidence>
<dbReference type="PANTHER" id="PTHR31689">
    <property type="entry name" value="DIAMINOPIMELATE EPIMERASE, CHLOROPLASTIC"/>
    <property type="match status" value="1"/>
</dbReference>
<feature type="binding site" evidence="8">
    <location>
        <position position="163"/>
    </location>
    <ligand>
        <name>substrate</name>
    </ligand>
</feature>